<proteinExistence type="predicted"/>
<dbReference type="AlphaFoldDB" id="A0AAV7PYR9"/>
<gene>
    <name evidence="1" type="ORF">NDU88_010729</name>
</gene>
<accession>A0AAV7PYR9</accession>
<reference evidence="1" key="1">
    <citation type="journal article" date="2022" name="bioRxiv">
        <title>Sequencing and chromosome-scale assembly of the giantPleurodeles waltlgenome.</title>
        <authorList>
            <person name="Brown T."/>
            <person name="Elewa A."/>
            <person name="Iarovenko S."/>
            <person name="Subramanian E."/>
            <person name="Araus A.J."/>
            <person name="Petzold A."/>
            <person name="Susuki M."/>
            <person name="Suzuki K.-i.T."/>
            <person name="Hayashi T."/>
            <person name="Toyoda A."/>
            <person name="Oliveira C."/>
            <person name="Osipova E."/>
            <person name="Leigh N.D."/>
            <person name="Simon A."/>
            <person name="Yun M.H."/>
        </authorList>
    </citation>
    <scope>NUCLEOTIDE SEQUENCE</scope>
    <source>
        <strain evidence="1">20211129_DDA</strain>
        <tissue evidence="1">Liver</tissue>
    </source>
</reference>
<organism evidence="1 2">
    <name type="scientific">Pleurodeles waltl</name>
    <name type="common">Iberian ribbed newt</name>
    <dbReference type="NCBI Taxonomy" id="8319"/>
    <lineage>
        <taxon>Eukaryota</taxon>
        <taxon>Metazoa</taxon>
        <taxon>Chordata</taxon>
        <taxon>Craniata</taxon>
        <taxon>Vertebrata</taxon>
        <taxon>Euteleostomi</taxon>
        <taxon>Amphibia</taxon>
        <taxon>Batrachia</taxon>
        <taxon>Caudata</taxon>
        <taxon>Salamandroidea</taxon>
        <taxon>Salamandridae</taxon>
        <taxon>Pleurodelinae</taxon>
        <taxon>Pleurodeles</taxon>
    </lineage>
</organism>
<dbReference type="Proteomes" id="UP001066276">
    <property type="component" value="Chromosome 7"/>
</dbReference>
<comment type="caution">
    <text evidence="1">The sequence shown here is derived from an EMBL/GenBank/DDBJ whole genome shotgun (WGS) entry which is preliminary data.</text>
</comment>
<keyword evidence="2" id="KW-1185">Reference proteome</keyword>
<evidence type="ECO:0000313" key="1">
    <source>
        <dbReference type="EMBL" id="KAJ1132416.1"/>
    </source>
</evidence>
<protein>
    <submittedName>
        <fullName evidence="1">Uncharacterized protein</fullName>
    </submittedName>
</protein>
<evidence type="ECO:0000313" key="2">
    <source>
        <dbReference type="Proteomes" id="UP001066276"/>
    </source>
</evidence>
<name>A0AAV7PYR9_PLEWA</name>
<dbReference type="EMBL" id="JANPWB010000011">
    <property type="protein sequence ID" value="KAJ1132416.1"/>
    <property type="molecule type" value="Genomic_DNA"/>
</dbReference>
<sequence>MVFPRRWCCQVDRKKGTKVSAIAQSAKHRRDVPFRSQTTLPLAAPVAQLYERSISSQYRRTEPTNPGPYLST</sequence>